<dbReference type="InterPro" id="IPR036263">
    <property type="entry name" value="Chorismate_II_sf"/>
</dbReference>
<dbReference type="NCBIfam" id="NF004698">
    <property type="entry name" value="PRK06034.1-4"/>
    <property type="match status" value="1"/>
</dbReference>
<dbReference type="NCBIfam" id="NF004697">
    <property type="entry name" value="PRK06034.1-3"/>
    <property type="match status" value="1"/>
</dbReference>
<reference evidence="3 4" key="1">
    <citation type="submission" date="2016-11" db="EMBL/GenBank/DDBJ databases">
        <authorList>
            <person name="Jaros S."/>
            <person name="Januszkiewicz K."/>
            <person name="Wedrychowicz H."/>
        </authorList>
    </citation>
    <scope>NUCLEOTIDE SEQUENCE [LARGE SCALE GENOMIC DNA]</scope>
    <source>
        <strain evidence="3 4">GAS242</strain>
    </source>
</reference>
<sequence length="282" mass="30414">MSRTPPAPPSLEVLRKEIDSIDEQVHRLLMARGDIIDRLIQVKQTQEVGSAFRPAREAAMMRRLVERHRGILPIDTIESIWRVIISTFTYVQAPFSVHADVSVGESAMRDSARFHFGFVVPYVSHFSAQAAVEAVSKSKGDLALVPADASRTPWWIALEADGAPKIIARLPFLERADHPAALPVFVVSRVADSAMVTEVETWSVRVSGWSAEIARALSPLAEIVAVPDTAFDGAALLVSVGPGNLEKIKSALIEAGASVRSSALVGSHATRYTVPPNGAAKP</sequence>
<dbReference type="SUPFAM" id="SSF48600">
    <property type="entry name" value="Chorismate mutase II"/>
    <property type="match status" value="1"/>
</dbReference>
<dbReference type="Proteomes" id="UP000190675">
    <property type="component" value="Chromosome I"/>
</dbReference>
<gene>
    <name evidence="3" type="ORF">SAMN05444169_3302</name>
</gene>
<dbReference type="InterPro" id="IPR002701">
    <property type="entry name" value="CM_II_prokaryot"/>
</dbReference>
<accession>A0A1M5L6Z0</accession>
<dbReference type="RefSeq" id="WP_079566869.1">
    <property type="nucleotide sequence ID" value="NZ_LT670818.1"/>
</dbReference>
<dbReference type="PROSITE" id="PS51168">
    <property type="entry name" value="CHORISMATE_MUT_2"/>
    <property type="match status" value="1"/>
</dbReference>
<proteinExistence type="predicted"/>
<evidence type="ECO:0000259" key="2">
    <source>
        <dbReference type="PROSITE" id="PS51168"/>
    </source>
</evidence>
<dbReference type="Gene3D" id="1.20.59.10">
    <property type="entry name" value="Chorismate mutase"/>
    <property type="match status" value="1"/>
</dbReference>
<dbReference type="InterPro" id="IPR036979">
    <property type="entry name" value="CM_dom_sf"/>
</dbReference>
<feature type="domain" description="Chorismate mutase" evidence="2">
    <location>
        <begin position="5"/>
        <end position="96"/>
    </location>
</feature>
<dbReference type="GO" id="GO:0004106">
    <property type="term" value="F:chorismate mutase activity"/>
    <property type="evidence" value="ECO:0007669"/>
    <property type="project" value="UniProtKB-EC"/>
</dbReference>
<name>A0A1M5L6Z0_9BRAD</name>
<evidence type="ECO:0000313" key="3">
    <source>
        <dbReference type="EMBL" id="SHG60807.1"/>
    </source>
</evidence>
<dbReference type="EMBL" id="LT670818">
    <property type="protein sequence ID" value="SHG60807.1"/>
    <property type="molecule type" value="Genomic_DNA"/>
</dbReference>
<dbReference type="Pfam" id="PF01817">
    <property type="entry name" value="CM_2"/>
    <property type="match status" value="1"/>
</dbReference>
<evidence type="ECO:0000313" key="4">
    <source>
        <dbReference type="Proteomes" id="UP000190675"/>
    </source>
</evidence>
<dbReference type="OrthoDB" id="7268348at2"/>
<evidence type="ECO:0000256" key="1">
    <source>
        <dbReference type="ARBA" id="ARBA00012404"/>
    </source>
</evidence>
<dbReference type="AlphaFoldDB" id="A0A1M5L6Z0"/>
<protein>
    <recommendedName>
        <fullName evidence="1">chorismate mutase</fullName>
        <ecNumber evidence="1">5.4.99.5</ecNumber>
    </recommendedName>
</protein>
<dbReference type="EC" id="5.4.99.5" evidence="1"/>
<organism evidence="3 4">
    <name type="scientific">Bradyrhizobium erythrophlei</name>
    <dbReference type="NCBI Taxonomy" id="1437360"/>
    <lineage>
        <taxon>Bacteria</taxon>
        <taxon>Pseudomonadati</taxon>
        <taxon>Pseudomonadota</taxon>
        <taxon>Alphaproteobacteria</taxon>
        <taxon>Hyphomicrobiales</taxon>
        <taxon>Nitrobacteraceae</taxon>
        <taxon>Bradyrhizobium</taxon>
    </lineage>
</organism>
<dbReference type="GO" id="GO:0046417">
    <property type="term" value="P:chorismate metabolic process"/>
    <property type="evidence" value="ECO:0007669"/>
    <property type="project" value="InterPro"/>
</dbReference>
<dbReference type="SMART" id="SM00830">
    <property type="entry name" value="CM_2"/>
    <property type="match status" value="1"/>
</dbReference>